<dbReference type="GeneID" id="37043442"/>
<keyword evidence="2" id="KW-0812">Transmembrane</keyword>
<dbReference type="EMBL" id="KZ819636">
    <property type="protein sequence ID" value="PWN89999.1"/>
    <property type="molecule type" value="Genomic_DNA"/>
</dbReference>
<feature type="compositionally biased region" description="Basic residues" evidence="1">
    <location>
        <begin position="184"/>
        <end position="195"/>
    </location>
</feature>
<keyword evidence="2" id="KW-1133">Transmembrane helix</keyword>
<dbReference type="AlphaFoldDB" id="A0A316YL95"/>
<gene>
    <name evidence="3" type="ORF">FA10DRAFT_266521</name>
</gene>
<dbReference type="Proteomes" id="UP000245768">
    <property type="component" value="Unassembled WGS sequence"/>
</dbReference>
<keyword evidence="4" id="KW-1185">Reference proteome</keyword>
<protein>
    <submittedName>
        <fullName evidence="3">Uncharacterized protein</fullName>
    </submittedName>
</protein>
<proteinExistence type="predicted"/>
<sequence length="195" mass="21981">MPLIPGFSTASSDRSSQPAKYRFYEAAKAACSEEDRVASRWNWAHLDFEEEPGMIWRWWIWKVPIIVFVNRSSSSSRPYDVRFWKIAWQMPKSEQIVSVIDGSRWRLITPWEGSLAPGGPLESVPLLLSQGFSVVYEILDPMPSWLLTLLSMGVGFVLIGFLHSGNSAQTPARRSAAPPSQRSGRPRQKKPSSST</sequence>
<dbReference type="OrthoDB" id="2502001at2759"/>
<evidence type="ECO:0000256" key="1">
    <source>
        <dbReference type="SAM" id="MobiDB-lite"/>
    </source>
</evidence>
<evidence type="ECO:0000313" key="3">
    <source>
        <dbReference type="EMBL" id="PWN89999.1"/>
    </source>
</evidence>
<feature type="compositionally biased region" description="Polar residues" evidence="1">
    <location>
        <begin position="167"/>
        <end position="183"/>
    </location>
</feature>
<dbReference type="InParanoid" id="A0A316YL95"/>
<feature type="region of interest" description="Disordered" evidence="1">
    <location>
        <begin position="167"/>
        <end position="195"/>
    </location>
</feature>
<organism evidence="3 4">
    <name type="scientific">Acaromyces ingoldii</name>
    <dbReference type="NCBI Taxonomy" id="215250"/>
    <lineage>
        <taxon>Eukaryota</taxon>
        <taxon>Fungi</taxon>
        <taxon>Dikarya</taxon>
        <taxon>Basidiomycota</taxon>
        <taxon>Ustilaginomycotina</taxon>
        <taxon>Exobasidiomycetes</taxon>
        <taxon>Exobasidiales</taxon>
        <taxon>Cryptobasidiaceae</taxon>
        <taxon>Acaromyces</taxon>
    </lineage>
</organism>
<accession>A0A316YL95</accession>
<feature type="transmembrane region" description="Helical" evidence="2">
    <location>
        <begin position="145"/>
        <end position="164"/>
    </location>
</feature>
<keyword evidence="2" id="KW-0472">Membrane</keyword>
<name>A0A316YL95_9BASI</name>
<evidence type="ECO:0000256" key="2">
    <source>
        <dbReference type="SAM" id="Phobius"/>
    </source>
</evidence>
<evidence type="ECO:0000313" key="4">
    <source>
        <dbReference type="Proteomes" id="UP000245768"/>
    </source>
</evidence>
<dbReference type="RefSeq" id="XP_025377197.1">
    <property type="nucleotide sequence ID" value="XM_025521526.1"/>
</dbReference>
<reference evidence="3 4" key="1">
    <citation type="journal article" date="2018" name="Mol. Biol. Evol.">
        <title>Broad Genomic Sampling Reveals a Smut Pathogenic Ancestry of the Fungal Clade Ustilaginomycotina.</title>
        <authorList>
            <person name="Kijpornyongpan T."/>
            <person name="Mondo S.J."/>
            <person name="Barry K."/>
            <person name="Sandor L."/>
            <person name="Lee J."/>
            <person name="Lipzen A."/>
            <person name="Pangilinan J."/>
            <person name="LaButti K."/>
            <person name="Hainaut M."/>
            <person name="Henrissat B."/>
            <person name="Grigoriev I.V."/>
            <person name="Spatafora J.W."/>
            <person name="Aime M.C."/>
        </authorList>
    </citation>
    <scope>NUCLEOTIDE SEQUENCE [LARGE SCALE GENOMIC DNA]</scope>
    <source>
        <strain evidence="3 4">MCA 4198</strain>
    </source>
</reference>